<comment type="caution">
    <text evidence="8">Lacks conserved residue(s) required for the propagation of feature annotation.</text>
</comment>
<evidence type="ECO:0000256" key="7">
    <source>
        <dbReference type="ARBA" id="ARBA00049442"/>
    </source>
</evidence>
<comment type="caution">
    <text evidence="12">The sequence shown here is derived from an EMBL/GenBank/DDBJ whole genome shotgun (WGS) entry which is preliminary data.</text>
</comment>
<evidence type="ECO:0000256" key="5">
    <source>
        <dbReference type="ARBA" id="ARBA00023002"/>
    </source>
</evidence>
<feature type="active site" description="Proton acceptor" evidence="8">
    <location>
        <position position="66"/>
    </location>
</feature>
<dbReference type="GO" id="GO:0004764">
    <property type="term" value="F:shikimate 3-dehydrogenase (NADP+) activity"/>
    <property type="evidence" value="ECO:0007669"/>
    <property type="project" value="UniProtKB-UniRule"/>
</dbReference>
<feature type="binding site" evidence="8">
    <location>
        <position position="246"/>
    </location>
    <ligand>
        <name>shikimate</name>
        <dbReference type="ChEBI" id="CHEBI:36208"/>
    </ligand>
</feature>
<dbReference type="GO" id="GO:0009073">
    <property type="term" value="P:aromatic amino acid family biosynthetic process"/>
    <property type="evidence" value="ECO:0007669"/>
    <property type="project" value="UniProtKB-KW"/>
</dbReference>
<dbReference type="Pfam" id="PF08501">
    <property type="entry name" value="Shikimate_dh_N"/>
    <property type="match status" value="1"/>
</dbReference>
<dbReference type="Gene3D" id="3.40.50.10860">
    <property type="entry name" value="Leucine Dehydrogenase, chain A, domain 1"/>
    <property type="match status" value="1"/>
</dbReference>
<feature type="domain" description="Quinate/shikimate 5-dehydrogenase/glutamyl-tRNA reductase" evidence="9">
    <location>
        <begin position="117"/>
        <end position="191"/>
    </location>
</feature>
<dbReference type="GO" id="GO:0009423">
    <property type="term" value="P:chorismate biosynthetic process"/>
    <property type="evidence" value="ECO:0007669"/>
    <property type="project" value="UniProtKB-UniRule"/>
</dbReference>
<dbReference type="OrthoDB" id="9776868at2"/>
<feature type="domain" description="SDH C-terminal" evidence="11">
    <location>
        <begin position="239"/>
        <end position="269"/>
    </location>
</feature>
<dbReference type="InterPro" id="IPR013708">
    <property type="entry name" value="Shikimate_DH-bd_N"/>
</dbReference>
<dbReference type="FunFam" id="3.40.50.10860:FF:000006">
    <property type="entry name" value="Shikimate dehydrogenase (NADP(+))"/>
    <property type="match status" value="1"/>
</dbReference>
<feature type="binding site" evidence="8">
    <location>
        <begin position="151"/>
        <end position="156"/>
    </location>
    <ligand>
        <name>NADP(+)</name>
        <dbReference type="ChEBI" id="CHEBI:58349"/>
    </ligand>
</feature>
<dbReference type="Gene3D" id="3.40.50.720">
    <property type="entry name" value="NAD(P)-binding Rossmann-like Domain"/>
    <property type="match status" value="1"/>
</dbReference>
<evidence type="ECO:0000259" key="9">
    <source>
        <dbReference type="Pfam" id="PF01488"/>
    </source>
</evidence>
<dbReference type="GO" id="GO:0005829">
    <property type="term" value="C:cytosol"/>
    <property type="evidence" value="ECO:0007669"/>
    <property type="project" value="TreeGrafter"/>
</dbReference>
<dbReference type="Pfam" id="PF18317">
    <property type="entry name" value="SDH_C"/>
    <property type="match status" value="1"/>
</dbReference>
<keyword evidence="4 8" id="KW-0521">NADP</keyword>
<evidence type="ECO:0000259" key="10">
    <source>
        <dbReference type="Pfam" id="PF08501"/>
    </source>
</evidence>
<dbReference type="HAMAP" id="MF_00222">
    <property type="entry name" value="Shikimate_DH_AroE"/>
    <property type="match status" value="1"/>
</dbReference>
<evidence type="ECO:0000256" key="6">
    <source>
        <dbReference type="ARBA" id="ARBA00023141"/>
    </source>
</evidence>
<evidence type="ECO:0000256" key="1">
    <source>
        <dbReference type="ARBA" id="ARBA00004871"/>
    </source>
</evidence>
<feature type="binding site" evidence="8">
    <location>
        <position position="217"/>
    </location>
    <ligand>
        <name>shikimate</name>
        <dbReference type="ChEBI" id="CHEBI:36208"/>
    </ligand>
</feature>
<dbReference type="GO" id="GO:0050661">
    <property type="term" value="F:NADP binding"/>
    <property type="evidence" value="ECO:0007669"/>
    <property type="project" value="InterPro"/>
</dbReference>
<proteinExistence type="inferred from homology"/>
<dbReference type="InterPro" id="IPR011342">
    <property type="entry name" value="Shikimate_DH"/>
</dbReference>
<dbReference type="NCBIfam" id="TIGR00507">
    <property type="entry name" value="aroE"/>
    <property type="match status" value="1"/>
</dbReference>
<protein>
    <recommendedName>
        <fullName evidence="2 8">Shikimate dehydrogenase (NADP(+))</fullName>
        <shortName evidence="8">SDH</shortName>
        <ecNumber evidence="2 8">1.1.1.25</ecNumber>
    </recommendedName>
</protein>
<comment type="subunit">
    <text evidence="8">Homodimer.</text>
</comment>
<dbReference type="CDD" id="cd01065">
    <property type="entry name" value="NAD_bind_Shikimate_DH"/>
    <property type="match status" value="1"/>
</dbReference>
<feature type="binding site" evidence="8">
    <location>
        <begin position="127"/>
        <end position="131"/>
    </location>
    <ligand>
        <name>NADP(+)</name>
        <dbReference type="ChEBI" id="CHEBI:58349"/>
    </ligand>
</feature>
<dbReference type="Pfam" id="PF01488">
    <property type="entry name" value="Shikimate_DH"/>
    <property type="match status" value="1"/>
</dbReference>
<dbReference type="EMBL" id="RJUK01000001">
    <property type="protein sequence ID" value="ROQ21879.1"/>
    <property type="molecule type" value="Genomic_DNA"/>
</dbReference>
<evidence type="ECO:0000256" key="4">
    <source>
        <dbReference type="ARBA" id="ARBA00022857"/>
    </source>
</evidence>
<evidence type="ECO:0000256" key="8">
    <source>
        <dbReference type="HAMAP-Rule" id="MF_00222"/>
    </source>
</evidence>
<evidence type="ECO:0000259" key="11">
    <source>
        <dbReference type="Pfam" id="PF18317"/>
    </source>
</evidence>
<comment type="similarity">
    <text evidence="8">Belongs to the shikimate dehydrogenase family.</text>
</comment>
<dbReference type="Proteomes" id="UP000273643">
    <property type="component" value="Unassembled WGS sequence"/>
</dbReference>
<dbReference type="GO" id="GO:0019632">
    <property type="term" value="P:shikimate metabolic process"/>
    <property type="evidence" value="ECO:0007669"/>
    <property type="project" value="InterPro"/>
</dbReference>
<feature type="binding site" evidence="8">
    <location>
        <position position="215"/>
    </location>
    <ligand>
        <name>NADP(+)</name>
        <dbReference type="ChEBI" id="CHEBI:58349"/>
    </ligand>
</feature>
<keyword evidence="3 8" id="KW-0028">Amino-acid biosynthesis</keyword>
<dbReference type="InterPro" id="IPR022893">
    <property type="entry name" value="Shikimate_DH_fam"/>
</dbReference>
<dbReference type="UniPathway" id="UPA00053">
    <property type="reaction ID" value="UER00087"/>
</dbReference>
<feature type="binding site" evidence="8">
    <location>
        <position position="87"/>
    </location>
    <ligand>
        <name>shikimate</name>
        <dbReference type="ChEBI" id="CHEBI:36208"/>
    </ligand>
</feature>
<dbReference type="InterPro" id="IPR046346">
    <property type="entry name" value="Aminoacid_DH-like_N_sf"/>
</dbReference>
<evidence type="ECO:0000313" key="13">
    <source>
        <dbReference type="Proteomes" id="UP000273643"/>
    </source>
</evidence>
<dbReference type="EC" id="1.1.1.25" evidence="2 8"/>
<dbReference type="InterPro" id="IPR006151">
    <property type="entry name" value="Shikm_DH/Glu-tRNA_Rdtase"/>
</dbReference>
<accession>A0A3N1P1G5</accession>
<feature type="binding site" evidence="8">
    <location>
        <position position="62"/>
    </location>
    <ligand>
        <name>shikimate</name>
        <dbReference type="ChEBI" id="CHEBI:36208"/>
    </ligand>
</feature>
<dbReference type="InterPro" id="IPR036291">
    <property type="entry name" value="NAD(P)-bd_dom_sf"/>
</dbReference>
<dbReference type="GO" id="GO:0008652">
    <property type="term" value="P:amino acid biosynthetic process"/>
    <property type="evidence" value="ECO:0007669"/>
    <property type="project" value="UniProtKB-KW"/>
</dbReference>
<dbReference type="FunFam" id="3.40.50.720:FF:000104">
    <property type="entry name" value="Shikimate dehydrogenase (NADP(+))"/>
    <property type="match status" value="1"/>
</dbReference>
<comment type="function">
    <text evidence="8">Involved in the biosynthesis of the chorismate, which leads to the biosynthesis of aromatic amino acids. Catalyzes the reversible NADPH linked reduction of 3-dehydroshikimate (DHSA) to yield shikimate (SA).</text>
</comment>
<feature type="binding site" evidence="8">
    <location>
        <begin position="15"/>
        <end position="17"/>
    </location>
    <ligand>
        <name>shikimate</name>
        <dbReference type="ChEBI" id="CHEBI:36208"/>
    </ligand>
</feature>
<dbReference type="PANTHER" id="PTHR21089">
    <property type="entry name" value="SHIKIMATE DEHYDROGENASE"/>
    <property type="match status" value="1"/>
</dbReference>
<dbReference type="SUPFAM" id="SSF53223">
    <property type="entry name" value="Aminoacid dehydrogenase-like, N-terminal domain"/>
    <property type="match status" value="1"/>
</dbReference>
<name>A0A3N1P1G5_9GAMM</name>
<organism evidence="12 13">
    <name type="scientific">Marinimicrobium koreense</name>
    <dbReference type="NCBI Taxonomy" id="306545"/>
    <lineage>
        <taxon>Bacteria</taxon>
        <taxon>Pseudomonadati</taxon>
        <taxon>Pseudomonadota</taxon>
        <taxon>Gammaproteobacteria</taxon>
        <taxon>Cellvibrionales</taxon>
        <taxon>Cellvibrionaceae</taxon>
        <taxon>Marinimicrobium</taxon>
    </lineage>
</organism>
<evidence type="ECO:0000256" key="2">
    <source>
        <dbReference type="ARBA" id="ARBA00012962"/>
    </source>
</evidence>
<comment type="catalytic activity">
    <reaction evidence="7 8">
        <text>shikimate + NADP(+) = 3-dehydroshikimate + NADPH + H(+)</text>
        <dbReference type="Rhea" id="RHEA:17737"/>
        <dbReference type="ChEBI" id="CHEBI:15378"/>
        <dbReference type="ChEBI" id="CHEBI:16630"/>
        <dbReference type="ChEBI" id="CHEBI:36208"/>
        <dbReference type="ChEBI" id="CHEBI:57783"/>
        <dbReference type="ChEBI" id="CHEBI:58349"/>
        <dbReference type="EC" id="1.1.1.25"/>
    </reaction>
</comment>
<dbReference type="PANTHER" id="PTHR21089:SF1">
    <property type="entry name" value="BIFUNCTIONAL 3-DEHYDROQUINATE DEHYDRATASE_SHIKIMATE DEHYDROGENASE, CHLOROPLASTIC"/>
    <property type="match status" value="1"/>
</dbReference>
<dbReference type="InterPro" id="IPR041121">
    <property type="entry name" value="SDH_C"/>
</dbReference>
<keyword evidence="6 8" id="KW-0057">Aromatic amino acid biosynthesis</keyword>
<feature type="domain" description="Shikimate dehydrogenase substrate binding N-terminal" evidence="10">
    <location>
        <begin position="7"/>
        <end position="89"/>
    </location>
</feature>
<evidence type="ECO:0000313" key="12">
    <source>
        <dbReference type="EMBL" id="ROQ21879.1"/>
    </source>
</evidence>
<keyword evidence="13" id="KW-1185">Reference proteome</keyword>
<dbReference type="AlphaFoldDB" id="A0A3N1P1G5"/>
<sequence length="278" mass="29612">MTDAYAVFGDPIAQSKSPYIHRQFAEQTGEDIAYTKQQVAEKDFEQAADAFFASGGKGLNITAPDKLAAYGYAARLTPRARRAGAVNTLVKRADGTLLGDTTDGIGMVNDMHNLGWEIAGKRVLILGAGGAVRGVLQPLMEQEPGSLTIANRTVHKAEQLAKGFADLGVIEPLGYEALSGRQFDLVINGTSAGFGGELPPLPEELLAEGAACYDMMYAAEPTLFLQWAEAHGAARLTDGLGMLVGQAAESFYLWRQVRPEVVPVITALRRSLSAKKGA</sequence>
<dbReference type="SUPFAM" id="SSF51735">
    <property type="entry name" value="NAD(P)-binding Rossmann-fold domains"/>
    <property type="match status" value="1"/>
</dbReference>
<evidence type="ECO:0000256" key="3">
    <source>
        <dbReference type="ARBA" id="ARBA00022605"/>
    </source>
</evidence>
<comment type="pathway">
    <text evidence="1 8">Metabolic intermediate biosynthesis; chorismate biosynthesis; chorismate from D-erythrose 4-phosphate and phosphoenolpyruvate: step 4/7.</text>
</comment>
<feature type="binding site" evidence="8">
    <location>
        <position position="103"/>
    </location>
    <ligand>
        <name>shikimate</name>
        <dbReference type="ChEBI" id="CHEBI:36208"/>
    </ligand>
</feature>
<feature type="binding site" evidence="8">
    <location>
        <position position="239"/>
    </location>
    <ligand>
        <name>NADP(+)</name>
        <dbReference type="ChEBI" id="CHEBI:58349"/>
    </ligand>
</feature>
<reference evidence="12 13" key="1">
    <citation type="submission" date="2018-11" db="EMBL/GenBank/DDBJ databases">
        <title>Genomic Encyclopedia of Type Strains, Phase IV (KMG-IV): sequencing the most valuable type-strain genomes for metagenomic binning, comparative biology and taxonomic classification.</title>
        <authorList>
            <person name="Goeker M."/>
        </authorList>
    </citation>
    <scope>NUCLEOTIDE SEQUENCE [LARGE SCALE GENOMIC DNA]</scope>
    <source>
        <strain evidence="12 13">DSM 16974</strain>
    </source>
</reference>
<gene>
    <name evidence="8" type="primary">aroE</name>
    <name evidence="12" type="ORF">EDC38_2507</name>
</gene>
<dbReference type="RefSeq" id="WP_024461815.1">
    <property type="nucleotide sequence ID" value="NZ_JBHYFO010000001.1"/>
</dbReference>
<keyword evidence="5 8" id="KW-0560">Oxidoreductase</keyword>
<dbReference type="NCBIfam" id="NF001310">
    <property type="entry name" value="PRK00258.1-2"/>
    <property type="match status" value="1"/>
</dbReference>